<keyword evidence="7" id="KW-0413">Isomerase</keyword>
<organism evidence="14 15">
    <name type="scientific">Fibrobacter succinogenes</name>
    <name type="common">Bacteroides succinogenes</name>
    <dbReference type="NCBI Taxonomy" id="833"/>
    <lineage>
        <taxon>Bacteria</taxon>
        <taxon>Pseudomonadati</taxon>
        <taxon>Fibrobacterota</taxon>
        <taxon>Fibrobacteria</taxon>
        <taxon>Fibrobacterales</taxon>
        <taxon>Fibrobacteraceae</taxon>
        <taxon>Fibrobacter</taxon>
    </lineage>
</organism>
<proteinExistence type="inferred from homology"/>
<comment type="catalytic activity">
    <reaction evidence="1">
        <text>uridine(955/2504/2580) in 23S rRNA = pseudouridine(955/2504/2580) in 23S rRNA</text>
        <dbReference type="Rhea" id="RHEA:42528"/>
        <dbReference type="Rhea" id="RHEA-COMP:10099"/>
        <dbReference type="Rhea" id="RHEA-COMP:10100"/>
        <dbReference type="ChEBI" id="CHEBI:65314"/>
        <dbReference type="ChEBI" id="CHEBI:65315"/>
        <dbReference type="EC" id="5.4.99.24"/>
    </reaction>
</comment>
<reference evidence="14 15" key="1">
    <citation type="submission" date="2017-08" db="EMBL/GenBank/DDBJ databases">
        <authorList>
            <person name="de Groot N.N."/>
        </authorList>
    </citation>
    <scope>NUCLEOTIDE SEQUENCE [LARGE SCALE GENOMIC DNA]</scope>
    <source>
        <strain evidence="14 15">HM2</strain>
    </source>
</reference>
<evidence type="ECO:0000256" key="2">
    <source>
        <dbReference type="ARBA" id="ARBA00002876"/>
    </source>
</evidence>
<dbReference type="CDD" id="cd00165">
    <property type="entry name" value="S4"/>
    <property type="match status" value="1"/>
</dbReference>
<sequence>MITRTIDRNFANMRLDRFLRKAFPEESLSVFFAVIRKKKVRVNGVVGKANQMLVEGDVVNIYENFKSVSEDDKKGESLPLASAAEAAPAIPSSGATPQRPDAKSATGFAKNKSTWGRHLTGAEKQAHWGAHELDLVVQTEDYVIVNKPSGLASQPGSGTRPGESLVEYLWEWGRNEGLDFKPTIAHRLDQETSGLIIAALHGDTLRDFTRMIREHVVDKFYFALVKGNLKKDRGTISESLLRTDSAKGSKMLVGQDDENAQKAITHYRVKQHYEGYDLVKIKLETGRMHQIRAHFASIGHPLLGDTRYGDFALNREVKKLFGLNRLFLHSCRLEFDWQGEHKVFDCPLPKELRDVIKQLKPMRYERR</sequence>
<evidence type="ECO:0000256" key="7">
    <source>
        <dbReference type="ARBA" id="ARBA00023235"/>
    </source>
</evidence>
<dbReference type="Pfam" id="PF01479">
    <property type="entry name" value="S4"/>
    <property type="match status" value="1"/>
</dbReference>
<dbReference type="CDD" id="cd02869">
    <property type="entry name" value="PseudoU_synth_RluA_like"/>
    <property type="match status" value="1"/>
</dbReference>
<evidence type="ECO:0000256" key="11">
    <source>
        <dbReference type="PROSITE-ProRule" id="PRU00182"/>
    </source>
</evidence>
<evidence type="ECO:0000256" key="10">
    <source>
        <dbReference type="ARBA" id="ARBA00033053"/>
    </source>
</evidence>
<evidence type="ECO:0000256" key="1">
    <source>
        <dbReference type="ARBA" id="ARBA00000381"/>
    </source>
</evidence>
<dbReference type="EMBL" id="UHJL01000001">
    <property type="protein sequence ID" value="SUQ19833.1"/>
    <property type="molecule type" value="Genomic_DNA"/>
</dbReference>
<dbReference type="PROSITE" id="PS01129">
    <property type="entry name" value="PSI_RLU"/>
    <property type="match status" value="1"/>
</dbReference>
<keyword evidence="6" id="KW-0698">rRNA processing</keyword>
<dbReference type="GO" id="GO:0000455">
    <property type="term" value="P:enzyme-directed rRNA pseudouridine synthesis"/>
    <property type="evidence" value="ECO:0007669"/>
    <property type="project" value="TreeGrafter"/>
</dbReference>
<evidence type="ECO:0000313" key="15">
    <source>
        <dbReference type="Proteomes" id="UP000255423"/>
    </source>
</evidence>
<evidence type="ECO:0000256" key="5">
    <source>
        <dbReference type="ARBA" id="ARBA00017128"/>
    </source>
</evidence>
<evidence type="ECO:0000256" key="3">
    <source>
        <dbReference type="ARBA" id="ARBA00010876"/>
    </source>
</evidence>
<dbReference type="SUPFAM" id="SSF55120">
    <property type="entry name" value="Pseudouridine synthase"/>
    <property type="match status" value="1"/>
</dbReference>
<evidence type="ECO:0000256" key="12">
    <source>
        <dbReference type="SAM" id="MobiDB-lite"/>
    </source>
</evidence>
<dbReference type="InterPro" id="IPR006145">
    <property type="entry name" value="PsdUridine_synth_RsuA/RluA"/>
</dbReference>
<dbReference type="InterPro" id="IPR002942">
    <property type="entry name" value="S4_RNA-bd"/>
</dbReference>
<dbReference type="GO" id="GO:0160141">
    <property type="term" value="F:23S rRNA pseudouridine(955/2504/2580) synthase activity"/>
    <property type="evidence" value="ECO:0007669"/>
    <property type="project" value="UniProtKB-EC"/>
</dbReference>
<protein>
    <recommendedName>
        <fullName evidence="5">Ribosomal large subunit pseudouridine synthase C</fullName>
        <ecNumber evidence="4">5.4.99.24</ecNumber>
    </recommendedName>
    <alternativeName>
        <fullName evidence="8">23S rRNA pseudouridine(955/2504/2580) synthase</fullName>
    </alternativeName>
    <alternativeName>
        <fullName evidence="9">rRNA pseudouridylate synthase C</fullName>
    </alternativeName>
    <alternativeName>
        <fullName evidence="10">rRNA-uridine isomerase C</fullName>
    </alternativeName>
</protein>
<dbReference type="InterPro" id="IPR050188">
    <property type="entry name" value="RluA_PseudoU_synthase"/>
</dbReference>
<dbReference type="PROSITE" id="PS50889">
    <property type="entry name" value="S4"/>
    <property type="match status" value="1"/>
</dbReference>
<dbReference type="SMART" id="SM00363">
    <property type="entry name" value="S4"/>
    <property type="match status" value="1"/>
</dbReference>
<evidence type="ECO:0000259" key="13">
    <source>
        <dbReference type="SMART" id="SM00363"/>
    </source>
</evidence>
<accession>A0A380RW93</accession>
<dbReference type="InterPro" id="IPR006224">
    <property type="entry name" value="PsdUridine_synth_RluA-like_CS"/>
</dbReference>
<evidence type="ECO:0000256" key="6">
    <source>
        <dbReference type="ARBA" id="ARBA00022552"/>
    </source>
</evidence>
<evidence type="ECO:0000313" key="14">
    <source>
        <dbReference type="EMBL" id="SUQ19833.1"/>
    </source>
</evidence>
<keyword evidence="11" id="KW-0694">RNA-binding</keyword>
<dbReference type="EC" id="5.4.99.24" evidence="4"/>
<dbReference type="SUPFAM" id="SSF55174">
    <property type="entry name" value="Alpha-L RNA-binding motif"/>
    <property type="match status" value="1"/>
</dbReference>
<feature type="compositionally biased region" description="Low complexity" evidence="12">
    <location>
        <begin position="77"/>
        <end position="95"/>
    </location>
</feature>
<dbReference type="Pfam" id="PF00849">
    <property type="entry name" value="PseudoU_synth_2"/>
    <property type="match status" value="1"/>
</dbReference>
<comment type="function">
    <text evidence="2">Responsible for synthesis of pseudouridine from uracil at positions 955, 2504 and 2580 in 23S ribosomal RNA.</text>
</comment>
<dbReference type="AlphaFoldDB" id="A0A380RW93"/>
<comment type="similarity">
    <text evidence="3">Belongs to the pseudouridine synthase RluA family.</text>
</comment>
<dbReference type="PANTHER" id="PTHR21600">
    <property type="entry name" value="MITOCHONDRIAL RNA PSEUDOURIDINE SYNTHASE"/>
    <property type="match status" value="1"/>
</dbReference>
<evidence type="ECO:0000256" key="9">
    <source>
        <dbReference type="ARBA" id="ARBA00031975"/>
    </source>
</evidence>
<dbReference type="InterPro" id="IPR036986">
    <property type="entry name" value="S4_RNA-bd_sf"/>
</dbReference>
<dbReference type="RefSeq" id="WP_109572356.1">
    <property type="nucleotide sequence ID" value="NZ_UHJL01000001.1"/>
</dbReference>
<feature type="domain" description="RNA-binding S4" evidence="13">
    <location>
        <begin position="13"/>
        <end position="76"/>
    </location>
</feature>
<dbReference type="GO" id="GO:0003723">
    <property type="term" value="F:RNA binding"/>
    <property type="evidence" value="ECO:0007669"/>
    <property type="project" value="UniProtKB-KW"/>
</dbReference>
<evidence type="ECO:0000256" key="8">
    <source>
        <dbReference type="ARBA" id="ARBA00030705"/>
    </source>
</evidence>
<feature type="region of interest" description="Disordered" evidence="12">
    <location>
        <begin position="72"/>
        <end position="110"/>
    </location>
</feature>
<gene>
    <name evidence="14" type="ORF">SAMN05661053_1077</name>
</gene>
<dbReference type="PANTHER" id="PTHR21600:SF92">
    <property type="entry name" value="RIBOSOMAL LARGE SUBUNIT PSEUDOURIDINE SYNTHASE C"/>
    <property type="match status" value="1"/>
</dbReference>
<dbReference type="Gene3D" id="3.30.2350.10">
    <property type="entry name" value="Pseudouridine synthase"/>
    <property type="match status" value="1"/>
</dbReference>
<dbReference type="Proteomes" id="UP000255423">
    <property type="component" value="Unassembled WGS sequence"/>
</dbReference>
<evidence type="ECO:0000256" key="4">
    <source>
        <dbReference type="ARBA" id="ARBA00012785"/>
    </source>
</evidence>
<dbReference type="InterPro" id="IPR020103">
    <property type="entry name" value="PsdUridine_synth_cat_dom_sf"/>
</dbReference>
<dbReference type="Gene3D" id="3.10.290.10">
    <property type="entry name" value="RNA-binding S4 domain"/>
    <property type="match status" value="1"/>
</dbReference>
<name>A0A380RW93_FIBSU</name>